<reference evidence="2 3" key="1">
    <citation type="journal article" date="2015" name="Stand. Genomic Sci.">
        <title>Genomic Encyclopedia of Bacterial and Archaeal Type Strains, Phase III: the genomes of soil and plant-associated and newly described type strains.</title>
        <authorList>
            <person name="Whitman W.B."/>
            <person name="Woyke T."/>
            <person name="Klenk H.P."/>
            <person name="Zhou Y."/>
            <person name="Lilburn T.G."/>
            <person name="Beck B.J."/>
            <person name="De Vos P."/>
            <person name="Vandamme P."/>
            <person name="Eisen J.A."/>
            <person name="Garrity G."/>
            <person name="Hugenholtz P."/>
            <person name="Kyrpides N.C."/>
        </authorList>
    </citation>
    <scope>NUCLEOTIDE SEQUENCE [LARGE SCALE GENOMIC DNA]</scope>
    <source>
        <strain evidence="2 3">RF6</strain>
    </source>
</reference>
<accession>A0A4Q7TR28</accession>
<sequence length="358" mass="38437">MQSPPRVDVIVPVHTAARPIERAVASVVDGTVAPVRVLVVAHNVVPESIRASLGRLAGHPAVELLELADGIPSPAGPRNHGLDHATAQFFAFLDSDDTLAPGALDSWLALADDAAADAVLARIERGTGGAADPLPPTRPGRERALHAVKDRLAYRSEPVGLISRARFPRLRFTPELLSGEDLAVSAELWFSGAAIAYDRSGPAYRFGDDAVDRVTANPRSLAADFAFLDAVSGSAWFRGLRRSERRVFGVKVFRLHFFDAVLARLHDRDGSGGLAAHRAELAELVTRIERIAPGSLALLSRRDRAAIAEVSSPAGTPDSVLTLLEARWLGGVDAMLTRNPFLSLHRQGPRRTLRDMVA</sequence>
<keyword evidence="2" id="KW-0808">Transferase</keyword>
<organism evidence="2 3">
    <name type="scientific">Leucobacter luti</name>
    <dbReference type="NCBI Taxonomy" id="340320"/>
    <lineage>
        <taxon>Bacteria</taxon>
        <taxon>Bacillati</taxon>
        <taxon>Actinomycetota</taxon>
        <taxon>Actinomycetes</taxon>
        <taxon>Micrococcales</taxon>
        <taxon>Microbacteriaceae</taxon>
        <taxon>Leucobacter</taxon>
    </lineage>
</organism>
<evidence type="ECO:0000259" key="1">
    <source>
        <dbReference type="Pfam" id="PF00535"/>
    </source>
</evidence>
<dbReference type="EMBL" id="SHKI01000006">
    <property type="protein sequence ID" value="RZT62953.1"/>
    <property type="molecule type" value="Genomic_DNA"/>
</dbReference>
<proteinExistence type="predicted"/>
<dbReference type="GO" id="GO:0016740">
    <property type="term" value="F:transferase activity"/>
    <property type="evidence" value="ECO:0007669"/>
    <property type="project" value="UniProtKB-KW"/>
</dbReference>
<dbReference type="CDD" id="cd00761">
    <property type="entry name" value="Glyco_tranf_GTA_type"/>
    <property type="match status" value="1"/>
</dbReference>
<feature type="domain" description="Glycosyltransferase 2-like" evidence="1">
    <location>
        <begin position="9"/>
        <end position="138"/>
    </location>
</feature>
<dbReference type="Proteomes" id="UP000291832">
    <property type="component" value="Unassembled WGS sequence"/>
</dbReference>
<comment type="caution">
    <text evidence="2">The sequence shown here is derived from an EMBL/GenBank/DDBJ whole genome shotgun (WGS) entry which is preliminary data.</text>
</comment>
<dbReference type="AlphaFoldDB" id="A0A4Q7TR28"/>
<dbReference type="Pfam" id="PF00535">
    <property type="entry name" value="Glycos_transf_2"/>
    <property type="match status" value="1"/>
</dbReference>
<dbReference type="RefSeq" id="WP_130454813.1">
    <property type="nucleotide sequence ID" value="NZ_QYAG01000002.1"/>
</dbReference>
<dbReference type="InterPro" id="IPR029044">
    <property type="entry name" value="Nucleotide-diphossugar_trans"/>
</dbReference>
<dbReference type="InterPro" id="IPR001173">
    <property type="entry name" value="Glyco_trans_2-like"/>
</dbReference>
<dbReference type="SUPFAM" id="SSF53448">
    <property type="entry name" value="Nucleotide-diphospho-sugar transferases"/>
    <property type="match status" value="1"/>
</dbReference>
<gene>
    <name evidence="2" type="ORF">EV139_2662</name>
</gene>
<name>A0A4Q7TR28_9MICO</name>
<evidence type="ECO:0000313" key="2">
    <source>
        <dbReference type="EMBL" id="RZT62953.1"/>
    </source>
</evidence>
<keyword evidence="3" id="KW-1185">Reference proteome</keyword>
<evidence type="ECO:0000313" key="3">
    <source>
        <dbReference type="Proteomes" id="UP000291832"/>
    </source>
</evidence>
<dbReference type="OrthoDB" id="3171021at2"/>
<dbReference type="Gene3D" id="3.90.550.10">
    <property type="entry name" value="Spore Coat Polysaccharide Biosynthesis Protein SpsA, Chain A"/>
    <property type="match status" value="1"/>
</dbReference>
<protein>
    <submittedName>
        <fullName evidence="2">Glycosyltransferase involved in cell wall biosynthesis</fullName>
    </submittedName>
</protein>